<proteinExistence type="predicted"/>
<accession>A0AA39EYH4</accession>
<name>A0AA39EYH4_9HYME</name>
<keyword evidence="1" id="KW-0472">Membrane</keyword>
<protein>
    <submittedName>
        <fullName evidence="2">Uncharacterized protein</fullName>
    </submittedName>
</protein>
<sequence length="210" mass="24052">MIPDAVLSCSYLLLGSGCCIYRLVNYSFKQFSKALPEYILASIAIDPILIEQELLNKKENKNLTDWCLNTVGLSSIIYSLYLHYNCIITGNVLVSSLILLEIITCIKDELSIRSEYQNSIDNFLTRTNINSLVSYFDTKYLSCLWIFTTGVFGLAVNNNYICMANIPYSLTMIVYRPFGLSREWSIRNSMNDYMMLIYIILLTEALIQSK</sequence>
<feature type="transmembrane region" description="Helical" evidence="1">
    <location>
        <begin position="87"/>
        <end position="106"/>
    </location>
</feature>
<evidence type="ECO:0000313" key="2">
    <source>
        <dbReference type="EMBL" id="KAK0159254.1"/>
    </source>
</evidence>
<keyword evidence="1" id="KW-1133">Transmembrane helix</keyword>
<feature type="transmembrane region" description="Helical" evidence="1">
    <location>
        <begin position="144"/>
        <end position="170"/>
    </location>
</feature>
<dbReference type="AlphaFoldDB" id="A0AA39EYH4"/>
<evidence type="ECO:0000256" key="1">
    <source>
        <dbReference type="SAM" id="Phobius"/>
    </source>
</evidence>
<comment type="caution">
    <text evidence="2">The sequence shown here is derived from an EMBL/GenBank/DDBJ whole genome shotgun (WGS) entry which is preliminary data.</text>
</comment>
<keyword evidence="1" id="KW-0812">Transmembrane</keyword>
<dbReference type="Proteomes" id="UP001168990">
    <property type="component" value="Unassembled WGS sequence"/>
</dbReference>
<reference evidence="2" key="1">
    <citation type="journal article" date="2023" name="bioRxiv">
        <title>Scaffold-level genome assemblies of two parasitoid biocontrol wasps reveal the parthenogenesis mechanism and an associated novel virus.</title>
        <authorList>
            <person name="Inwood S."/>
            <person name="Skelly J."/>
            <person name="Guhlin J."/>
            <person name="Harrop T."/>
            <person name="Goldson S."/>
            <person name="Dearden P."/>
        </authorList>
    </citation>
    <scope>NUCLEOTIDE SEQUENCE</scope>
    <source>
        <strain evidence="2">Irish</strain>
        <tissue evidence="2">Whole body</tissue>
    </source>
</reference>
<dbReference type="EMBL" id="JAQQBS010001424">
    <property type="protein sequence ID" value="KAK0159254.1"/>
    <property type="molecule type" value="Genomic_DNA"/>
</dbReference>
<feature type="transmembrane region" description="Helical" evidence="1">
    <location>
        <begin position="6"/>
        <end position="24"/>
    </location>
</feature>
<reference evidence="2" key="2">
    <citation type="submission" date="2023-03" db="EMBL/GenBank/DDBJ databases">
        <authorList>
            <person name="Inwood S.N."/>
            <person name="Skelly J.G."/>
            <person name="Guhlin J."/>
            <person name="Harrop T.W.R."/>
            <person name="Goldson S.G."/>
            <person name="Dearden P.K."/>
        </authorList>
    </citation>
    <scope>NUCLEOTIDE SEQUENCE</scope>
    <source>
        <strain evidence="2">Irish</strain>
        <tissue evidence="2">Whole body</tissue>
    </source>
</reference>
<evidence type="ECO:0000313" key="3">
    <source>
        <dbReference type="Proteomes" id="UP001168990"/>
    </source>
</evidence>
<organism evidence="2 3">
    <name type="scientific">Microctonus aethiopoides</name>
    <dbReference type="NCBI Taxonomy" id="144406"/>
    <lineage>
        <taxon>Eukaryota</taxon>
        <taxon>Metazoa</taxon>
        <taxon>Ecdysozoa</taxon>
        <taxon>Arthropoda</taxon>
        <taxon>Hexapoda</taxon>
        <taxon>Insecta</taxon>
        <taxon>Pterygota</taxon>
        <taxon>Neoptera</taxon>
        <taxon>Endopterygota</taxon>
        <taxon>Hymenoptera</taxon>
        <taxon>Apocrita</taxon>
        <taxon>Ichneumonoidea</taxon>
        <taxon>Braconidae</taxon>
        <taxon>Euphorinae</taxon>
        <taxon>Microctonus</taxon>
    </lineage>
</organism>
<keyword evidence="3" id="KW-1185">Reference proteome</keyword>
<gene>
    <name evidence="2" type="ORF">PV328_010152</name>
</gene>